<dbReference type="EMBL" id="JADGJD010000172">
    <property type="protein sequence ID" value="KAJ3053895.1"/>
    <property type="molecule type" value="Genomic_DNA"/>
</dbReference>
<dbReference type="InterPro" id="IPR011011">
    <property type="entry name" value="Znf_FYVE_PHD"/>
</dbReference>
<reference evidence="6" key="1">
    <citation type="submission" date="2020-05" db="EMBL/GenBank/DDBJ databases">
        <title>Phylogenomic resolution of chytrid fungi.</title>
        <authorList>
            <person name="Stajich J.E."/>
            <person name="Amses K."/>
            <person name="Simmons R."/>
            <person name="Seto K."/>
            <person name="Myers J."/>
            <person name="Bonds A."/>
            <person name="Quandt C.A."/>
            <person name="Barry K."/>
            <person name="Liu P."/>
            <person name="Grigoriev I."/>
            <person name="Longcore J.E."/>
            <person name="James T.Y."/>
        </authorList>
    </citation>
    <scope>NUCLEOTIDE SEQUENCE</scope>
    <source>
        <strain evidence="6">JEL0318</strain>
    </source>
</reference>
<dbReference type="InterPro" id="IPR019787">
    <property type="entry name" value="Znf_PHD-finger"/>
</dbReference>
<accession>A0AAD5X6B1</accession>
<dbReference type="InterPro" id="IPR013083">
    <property type="entry name" value="Znf_RING/FYVE/PHD"/>
</dbReference>
<dbReference type="AlphaFoldDB" id="A0AAD5X6B1"/>
<organism evidence="6 7">
    <name type="scientific">Rhizophlyctis rosea</name>
    <dbReference type="NCBI Taxonomy" id="64517"/>
    <lineage>
        <taxon>Eukaryota</taxon>
        <taxon>Fungi</taxon>
        <taxon>Fungi incertae sedis</taxon>
        <taxon>Chytridiomycota</taxon>
        <taxon>Chytridiomycota incertae sedis</taxon>
        <taxon>Chytridiomycetes</taxon>
        <taxon>Rhizophlyctidales</taxon>
        <taxon>Rhizophlyctidaceae</taxon>
        <taxon>Rhizophlyctis</taxon>
    </lineage>
</organism>
<evidence type="ECO:0000256" key="2">
    <source>
        <dbReference type="ARBA" id="ARBA00022771"/>
    </source>
</evidence>
<dbReference type="SMART" id="SM00249">
    <property type="entry name" value="PHD"/>
    <property type="match status" value="1"/>
</dbReference>
<dbReference type="InterPro" id="IPR001965">
    <property type="entry name" value="Znf_PHD"/>
</dbReference>
<keyword evidence="1" id="KW-0479">Metal-binding</keyword>
<comment type="caution">
    <text evidence="6">The sequence shown here is derived from an EMBL/GenBank/DDBJ whole genome shotgun (WGS) entry which is preliminary data.</text>
</comment>
<feature type="compositionally biased region" description="Acidic residues" evidence="4">
    <location>
        <begin position="644"/>
        <end position="657"/>
    </location>
</feature>
<keyword evidence="3" id="KW-0862">Zinc</keyword>
<name>A0AAD5X6B1_9FUNG</name>
<keyword evidence="2" id="KW-0863">Zinc-finger</keyword>
<dbReference type="Pfam" id="PF00628">
    <property type="entry name" value="PHD"/>
    <property type="match status" value="1"/>
</dbReference>
<evidence type="ECO:0000313" key="6">
    <source>
        <dbReference type="EMBL" id="KAJ3053895.1"/>
    </source>
</evidence>
<sequence>MPLLVSTAATHVHPPNLGFFSALSRSHADDLPNMTAALAIHSGPLTAHLPPQAAAVFGMGLDQDPLPLPALPPLRRASIGIEPEASPFNSGAWGKEAQFVIVPVQTAPPSIPSDLDLSGFTSVELEYEDWMCDTSSVPSLTASIQSSPDEQNDPFLATGLIFGDEPTLGGCGDFFLGEPALGAEMEDVGCNPDLLRMIDGGMGVGGVSLGIDEPFVLVGEEDVRGVGGLTMDEDDEIVNSHEAKEVLPSKSNTVQYSAAPIISPPSPSRFVTIARAAEQGSSSQTRRVTPEVEPMVSCPVRYDDDMDQTDSVQKEEACDTDFEKDEHDCQSDMEEEEEKDTQASAAPLSPRLTVRPTIYEHFTEKGVDWCRYCGITQRSQTAAFRPGPWGKRTMCNKHGCDFKGYGYAEKQPRLDLAPFLSEEAPDRIRPILQEFCTACLKTGSVGTRVVQCDGCCRAYHPKCYHGTIPDEIVSVISSEMKWYCESSCASTRKTAKIAIDLPKRNLPFMKPLGRGPGSRGGSVQVTLPSFASTCSRSSGKANSLSPVSPKAPAAPLSYYSVRSQQRRASVAEGRRLSVSIGIDRSGCRRDDIPVPPWTADASQLPSPTSPSPKSPAQSATPQFEPTASYHICGTKRSRDKGGLDGDEGDLQDYEDLSDNAFNKRHAEPEARERLQRTGGATTRDHLTKRRKSNKP</sequence>
<protein>
    <recommendedName>
        <fullName evidence="5">Zinc finger PHD-type domain-containing protein</fullName>
    </recommendedName>
</protein>
<gene>
    <name evidence="6" type="ORF">HK097_003133</name>
</gene>
<evidence type="ECO:0000313" key="7">
    <source>
        <dbReference type="Proteomes" id="UP001212841"/>
    </source>
</evidence>
<evidence type="ECO:0000256" key="4">
    <source>
        <dbReference type="SAM" id="MobiDB-lite"/>
    </source>
</evidence>
<feature type="region of interest" description="Disordered" evidence="4">
    <location>
        <begin position="300"/>
        <end position="347"/>
    </location>
</feature>
<dbReference type="GO" id="GO:0008270">
    <property type="term" value="F:zinc ion binding"/>
    <property type="evidence" value="ECO:0007669"/>
    <property type="project" value="UniProtKB-KW"/>
</dbReference>
<keyword evidence="7" id="KW-1185">Reference proteome</keyword>
<feature type="compositionally biased region" description="Basic and acidic residues" evidence="4">
    <location>
        <begin position="664"/>
        <end position="675"/>
    </location>
</feature>
<evidence type="ECO:0000256" key="1">
    <source>
        <dbReference type="ARBA" id="ARBA00022723"/>
    </source>
</evidence>
<proteinExistence type="predicted"/>
<feature type="region of interest" description="Disordered" evidence="4">
    <location>
        <begin position="585"/>
        <end position="695"/>
    </location>
</feature>
<dbReference type="SUPFAM" id="SSF57903">
    <property type="entry name" value="FYVE/PHD zinc finger"/>
    <property type="match status" value="1"/>
</dbReference>
<feature type="compositionally biased region" description="Basic residues" evidence="4">
    <location>
        <begin position="686"/>
        <end position="695"/>
    </location>
</feature>
<dbReference type="Proteomes" id="UP001212841">
    <property type="component" value="Unassembled WGS sequence"/>
</dbReference>
<feature type="domain" description="Zinc finger PHD-type" evidence="5">
    <location>
        <begin position="435"/>
        <end position="488"/>
    </location>
</feature>
<evidence type="ECO:0000259" key="5">
    <source>
        <dbReference type="SMART" id="SM00249"/>
    </source>
</evidence>
<evidence type="ECO:0000256" key="3">
    <source>
        <dbReference type="ARBA" id="ARBA00022833"/>
    </source>
</evidence>
<dbReference type="Gene3D" id="3.30.40.10">
    <property type="entry name" value="Zinc/RING finger domain, C3HC4 (zinc finger)"/>
    <property type="match status" value="1"/>
</dbReference>